<dbReference type="EMBL" id="CAJVPU010031245">
    <property type="protein sequence ID" value="CAG8716348.1"/>
    <property type="molecule type" value="Genomic_DNA"/>
</dbReference>
<proteinExistence type="predicted"/>
<accession>A0ACA9PPA9</accession>
<evidence type="ECO:0000313" key="2">
    <source>
        <dbReference type="Proteomes" id="UP000789702"/>
    </source>
</evidence>
<keyword evidence="2" id="KW-1185">Reference proteome</keyword>
<organism evidence="1 2">
    <name type="scientific">Dentiscutata heterogama</name>
    <dbReference type="NCBI Taxonomy" id="1316150"/>
    <lineage>
        <taxon>Eukaryota</taxon>
        <taxon>Fungi</taxon>
        <taxon>Fungi incertae sedis</taxon>
        <taxon>Mucoromycota</taxon>
        <taxon>Glomeromycotina</taxon>
        <taxon>Glomeromycetes</taxon>
        <taxon>Diversisporales</taxon>
        <taxon>Gigasporaceae</taxon>
        <taxon>Dentiscutata</taxon>
    </lineage>
</organism>
<dbReference type="Proteomes" id="UP000789702">
    <property type="component" value="Unassembled WGS sequence"/>
</dbReference>
<feature type="non-terminal residue" evidence="1">
    <location>
        <position position="408"/>
    </location>
</feature>
<sequence>DILIQMELCPLKHFFFQQIFSSRIHHLNQIYPFPIRIWEMPGYSIEDCDLYDYLIDSDHVKDKQFLYPSNLLVVFSDSSKTNDISISIPWCGDLLIRDDEVSSDTPTNNPQLDFLFKALETKTTIEDKTITYYKFTHILIKKSTFQKYFPSCPLIEQLQIPLIESDLTLKCSPLSSSGKRIYRHEVSDCHGWMVYPPSYFKRVLIELVVDPKNSRIIGNNVSILQIDNDYPNTILDFLSDAYKNKIFNIKEKERKRVENNITETAEQIEERKTTIFLIIMDKVAHEFVERGNFVDLYICYHTESITGLSSDLVRSKLSVKTVKRGYEKNESLLTFMITSRTYTQQTKIELRKDAHRSEIIDVQPKEYIKYTNSIRKHLYKALQQYKNDTMSYSREDKVKTIIFEICKL</sequence>
<name>A0ACA9PPA9_9GLOM</name>
<evidence type="ECO:0000313" key="1">
    <source>
        <dbReference type="EMBL" id="CAG8716348.1"/>
    </source>
</evidence>
<reference evidence="1" key="1">
    <citation type="submission" date="2021-06" db="EMBL/GenBank/DDBJ databases">
        <authorList>
            <person name="Kallberg Y."/>
            <person name="Tangrot J."/>
            <person name="Rosling A."/>
        </authorList>
    </citation>
    <scope>NUCLEOTIDE SEQUENCE</scope>
    <source>
        <strain evidence="1">IL203A</strain>
    </source>
</reference>
<feature type="non-terminal residue" evidence="1">
    <location>
        <position position="1"/>
    </location>
</feature>
<gene>
    <name evidence="1" type="ORF">DHETER_LOCUS12560</name>
</gene>
<comment type="caution">
    <text evidence="1">The sequence shown here is derived from an EMBL/GenBank/DDBJ whole genome shotgun (WGS) entry which is preliminary data.</text>
</comment>
<protein>
    <submittedName>
        <fullName evidence="1">5608_t:CDS:1</fullName>
    </submittedName>
</protein>